<dbReference type="EMBL" id="VSRR010023630">
    <property type="protein sequence ID" value="MPC65641.1"/>
    <property type="molecule type" value="Genomic_DNA"/>
</dbReference>
<evidence type="ECO:0000313" key="3">
    <source>
        <dbReference type="Proteomes" id="UP000324222"/>
    </source>
</evidence>
<sequence>MNCGMSVKSRGLSEVAVEMEDGARRFLVPPDSASLILGAHRASFGPGGKSVRFGRGSRMMGWGAGLSPLCLCRSRLPPASVPLHTSTLPPPPPAAPKQPYDNSSSQELAGRVSDAGLYVWRELEVFPRQAVSPSLHST</sequence>
<comment type="caution">
    <text evidence="2">The sequence shown here is derived from an EMBL/GenBank/DDBJ whole genome shotgun (WGS) entry which is preliminary data.</text>
</comment>
<dbReference type="AlphaFoldDB" id="A0A5B7GZC7"/>
<name>A0A5B7GZC7_PORTR</name>
<reference evidence="2 3" key="1">
    <citation type="submission" date="2019-05" db="EMBL/GenBank/DDBJ databases">
        <title>Another draft genome of Portunus trituberculatus and its Hox gene families provides insights of decapod evolution.</title>
        <authorList>
            <person name="Jeong J.-H."/>
            <person name="Song I."/>
            <person name="Kim S."/>
            <person name="Choi T."/>
            <person name="Kim D."/>
            <person name="Ryu S."/>
            <person name="Kim W."/>
        </authorList>
    </citation>
    <scope>NUCLEOTIDE SEQUENCE [LARGE SCALE GENOMIC DNA]</scope>
    <source>
        <tissue evidence="2">Muscle</tissue>
    </source>
</reference>
<keyword evidence="3" id="KW-1185">Reference proteome</keyword>
<proteinExistence type="predicted"/>
<dbReference type="Proteomes" id="UP000324222">
    <property type="component" value="Unassembled WGS sequence"/>
</dbReference>
<gene>
    <name evidence="2" type="ORF">E2C01_059779</name>
</gene>
<evidence type="ECO:0000256" key="1">
    <source>
        <dbReference type="SAM" id="MobiDB-lite"/>
    </source>
</evidence>
<accession>A0A5B7GZC7</accession>
<feature type="region of interest" description="Disordered" evidence="1">
    <location>
        <begin position="81"/>
        <end position="108"/>
    </location>
</feature>
<protein>
    <submittedName>
        <fullName evidence="2">Uncharacterized protein</fullName>
    </submittedName>
</protein>
<evidence type="ECO:0000313" key="2">
    <source>
        <dbReference type="EMBL" id="MPC65641.1"/>
    </source>
</evidence>
<organism evidence="2 3">
    <name type="scientific">Portunus trituberculatus</name>
    <name type="common">Swimming crab</name>
    <name type="synonym">Neptunus trituberculatus</name>
    <dbReference type="NCBI Taxonomy" id="210409"/>
    <lineage>
        <taxon>Eukaryota</taxon>
        <taxon>Metazoa</taxon>
        <taxon>Ecdysozoa</taxon>
        <taxon>Arthropoda</taxon>
        <taxon>Crustacea</taxon>
        <taxon>Multicrustacea</taxon>
        <taxon>Malacostraca</taxon>
        <taxon>Eumalacostraca</taxon>
        <taxon>Eucarida</taxon>
        <taxon>Decapoda</taxon>
        <taxon>Pleocyemata</taxon>
        <taxon>Brachyura</taxon>
        <taxon>Eubrachyura</taxon>
        <taxon>Portunoidea</taxon>
        <taxon>Portunidae</taxon>
        <taxon>Portuninae</taxon>
        <taxon>Portunus</taxon>
    </lineage>
</organism>